<reference evidence="2" key="3">
    <citation type="submission" date="2025-09" db="UniProtKB">
        <authorList>
            <consortium name="Ensembl"/>
        </authorList>
    </citation>
    <scope>IDENTIFICATION</scope>
</reference>
<sequence>KHKVVLEVIKKEAEDVPQHPLGIVFVTMKTETMANCILKDFNAVEHGSFFFGMEPQPSSHSQKLKVNKWRVKIAPHPQDLNW</sequence>
<keyword evidence="3" id="KW-1185">Reference proteome</keyword>
<reference evidence="2" key="2">
    <citation type="submission" date="2025-08" db="UniProtKB">
        <authorList>
            <consortium name="Ensembl"/>
        </authorList>
    </citation>
    <scope>IDENTIFICATION</scope>
</reference>
<evidence type="ECO:0000313" key="3">
    <source>
        <dbReference type="Proteomes" id="UP000265120"/>
    </source>
</evidence>
<organism evidence="2 3">
    <name type="scientific">Cynoglossus semilaevis</name>
    <name type="common">Tongue sole</name>
    <dbReference type="NCBI Taxonomy" id="244447"/>
    <lineage>
        <taxon>Eukaryota</taxon>
        <taxon>Metazoa</taxon>
        <taxon>Chordata</taxon>
        <taxon>Craniata</taxon>
        <taxon>Vertebrata</taxon>
        <taxon>Euteleostomi</taxon>
        <taxon>Actinopterygii</taxon>
        <taxon>Neopterygii</taxon>
        <taxon>Teleostei</taxon>
        <taxon>Neoteleostei</taxon>
        <taxon>Acanthomorphata</taxon>
        <taxon>Carangaria</taxon>
        <taxon>Pleuronectiformes</taxon>
        <taxon>Pleuronectoidei</taxon>
        <taxon>Cynoglossidae</taxon>
        <taxon>Cynoglossinae</taxon>
        <taxon>Cynoglossus</taxon>
    </lineage>
</organism>
<dbReference type="Ensembl" id="ENSCSET00000009968.1">
    <property type="protein sequence ID" value="ENSCSEP00000009854.1"/>
    <property type="gene ID" value="ENSCSEG00000006323.1"/>
</dbReference>
<proteinExistence type="predicted"/>
<dbReference type="STRING" id="244447.ENSCSEP00000009854"/>
<feature type="domain" description="CSC1/OSCA1-like cytosolic" evidence="1">
    <location>
        <begin position="7"/>
        <end position="82"/>
    </location>
</feature>
<evidence type="ECO:0000313" key="2">
    <source>
        <dbReference type="Ensembl" id="ENSCSEP00000009854.1"/>
    </source>
</evidence>
<accession>A0A3P8V6X5</accession>
<dbReference type="Pfam" id="PF14703">
    <property type="entry name" value="PHM7_cyt"/>
    <property type="match status" value="1"/>
</dbReference>
<protein>
    <recommendedName>
        <fullName evidence="1">CSC1/OSCA1-like cytosolic domain-containing protein</fullName>
    </recommendedName>
</protein>
<dbReference type="AlphaFoldDB" id="A0A3P8V6X5"/>
<reference evidence="2 3" key="1">
    <citation type="journal article" date="2014" name="Nat. Genet.">
        <title>Whole-genome sequence of a flatfish provides insights into ZW sex chromosome evolution and adaptation to a benthic lifestyle.</title>
        <authorList>
            <person name="Chen S."/>
            <person name="Zhang G."/>
            <person name="Shao C."/>
            <person name="Huang Q."/>
            <person name="Liu G."/>
            <person name="Zhang P."/>
            <person name="Song W."/>
            <person name="An N."/>
            <person name="Chalopin D."/>
            <person name="Volff J.N."/>
            <person name="Hong Y."/>
            <person name="Li Q."/>
            <person name="Sha Z."/>
            <person name="Zhou H."/>
            <person name="Xie M."/>
            <person name="Yu Q."/>
            <person name="Liu Y."/>
            <person name="Xiang H."/>
            <person name="Wang N."/>
            <person name="Wu K."/>
            <person name="Yang C."/>
            <person name="Zhou Q."/>
            <person name="Liao X."/>
            <person name="Yang L."/>
            <person name="Hu Q."/>
            <person name="Zhang J."/>
            <person name="Meng L."/>
            <person name="Jin L."/>
            <person name="Tian Y."/>
            <person name="Lian J."/>
            <person name="Yang J."/>
            <person name="Miao G."/>
            <person name="Liu S."/>
            <person name="Liang Z."/>
            <person name="Yan F."/>
            <person name="Li Y."/>
            <person name="Sun B."/>
            <person name="Zhang H."/>
            <person name="Zhang J."/>
            <person name="Zhu Y."/>
            <person name="Du M."/>
            <person name="Zhao Y."/>
            <person name="Schartl M."/>
            <person name="Tang Q."/>
            <person name="Wang J."/>
        </authorList>
    </citation>
    <scope>NUCLEOTIDE SEQUENCE</scope>
</reference>
<dbReference type="InterPro" id="IPR027815">
    <property type="entry name" value="CSC1/OSCA1-like_cyt"/>
</dbReference>
<name>A0A3P8V6X5_CYNSE</name>
<dbReference type="InParanoid" id="A0A3P8V6X5"/>
<evidence type="ECO:0000259" key="1">
    <source>
        <dbReference type="Pfam" id="PF14703"/>
    </source>
</evidence>
<dbReference type="Proteomes" id="UP000265120">
    <property type="component" value="Chromosome 8"/>
</dbReference>